<name>A0ABP8BTR8_9ACTN</name>
<reference evidence="3" key="1">
    <citation type="journal article" date="2019" name="Int. J. Syst. Evol. Microbiol.">
        <title>The Global Catalogue of Microorganisms (GCM) 10K type strain sequencing project: providing services to taxonomists for standard genome sequencing and annotation.</title>
        <authorList>
            <consortium name="The Broad Institute Genomics Platform"/>
            <consortium name="The Broad Institute Genome Sequencing Center for Infectious Disease"/>
            <person name="Wu L."/>
            <person name="Ma J."/>
        </authorList>
    </citation>
    <scope>NUCLEOTIDE SEQUENCE [LARGE SCALE GENOMIC DNA]</scope>
    <source>
        <strain evidence="3">JCM 17440</strain>
    </source>
</reference>
<accession>A0ABP8BTR8</accession>
<sequence length="92" mass="10154">MQKTPPLGQWIHCRAHHDPVKVVTVQDTLTGTEVLVRTIRGDDRTIALDDLGEWEPAAAPDLTAPTGTQRGQQEALFAERGTDKYGNQDLFS</sequence>
<comment type="caution">
    <text evidence="2">The sequence shown here is derived from an EMBL/GenBank/DDBJ whole genome shotgun (WGS) entry which is preliminary data.</text>
</comment>
<evidence type="ECO:0000256" key="1">
    <source>
        <dbReference type="SAM" id="MobiDB-lite"/>
    </source>
</evidence>
<evidence type="ECO:0000313" key="3">
    <source>
        <dbReference type="Proteomes" id="UP001501710"/>
    </source>
</evidence>
<feature type="region of interest" description="Disordered" evidence="1">
    <location>
        <begin position="57"/>
        <end position="92"/>
    </location>
</feature>
<protein>
    <submittedName>
        <fullName evidence="2">Uncharacterized protein</fullName>
    </submittedName>
</protein>
<keyword evidence="3" id="KW-1185">Reference proteome</keyword>
<dbReference type="Proteomes" id="UP001501710">
    <property type="component" value="Unassembled WGS sequence"/>
</dbReference>
<organism evidence="2 3">
    <name type="scientific">Actinomadura meridiana</name>
    <dbReference type="NCBI Taxonomy" id="559626"/>
    <lineage>
        <taxon>Bacteria</taxon>
        <taxon>Bacillati</taxon>
        <taxon>Actinomycetota</taxon>
        <taxon>Actinomycetes</taxon>
        <taxon>Streptosporangiales</taxon>
        <taxon>Thermomonosporaceae</taxon>
        <taxon>Actinomadura</taxon>
    </lineage>
</organism>
<dbReference type="RefSeq" id="WP_344890376.1">
    <property type="nucleotide sequence ID" value="NZ_BAABAS010000004.1"/>
</dbReference>
<dbReference type="EMBL" id="BAABAS010000004">
    <property type="protein sequence ID" value="GAA4226068.1"/>
    <property type="molecule type" value="Genomic_DNA"/>
</dbReference>
<proteinExistence type="predicted"/>
<gene>
    <name evidence="2" type="ORF">GCM10022254_09770</name>
</gene>
<evidence type="ECO:0000313" key="2">
    <source>
        <dbReference type="EMBL" id="GAA4226068.1"/>
    </source>
</evidence>